<dbReference type="EMBL" id="PGFZ01000001">
    <property type="protein sequence ID" value="POZ54094.1"/>
    <property type="molecule type" value="Genomic_DNA"/>
</dbReference>
<reference evidence="3 4" key="1">
    <citation type="submission" date="2017-11" db="EMBL/GenBank/DDBJ databases">
        <title>Draft Genome Sequence of Methylobacter psychrotolerans Sph1T, an Obligate Methanotroph from Low-Temperature Environments.</title>
        <authorList>
            <person name="Oshkin I.Y."/>
            <person name="Miroshnikov K."/>
            <person name="Belova S.E."/>
            <person name="Korzhenkov A."/>
            <person name="Toshchakov S.V."/>
            <person name="Dedysh S.N."/>
        </authorList>
    </citation>
    <scope>NUCLEOTIDE SEQUENCE [LARGE SCALE GENOMIC DNA]</scope>
    <source>
        <strain evidence="3 4">Sph1</strain>
    </source>
</reference>
<dbReference type="InterPro" id="IPR041796">
    <property type="entry name" value="Mre11_N"/>
</dbReference>
<keyword evidence="3" id="KW-0269">Exonuclease</keyword>
<evidence type="ECO:0000256" key="1">
    <source>
        <dbReference type="ARBA" id="ARBA00022801"/>
    </source>
</evidence>
<dbReference type="PANTHER" id="PTHR30337:SF7">
    <property type="entry name" value="PHOSPHOESTERASE"/>
    <property type="match status" value="1"/>
</dbReference>
<dbReference type="InterPro" id="IPR014576">
    <property type="entry name" value="Pesterase_YhaO"/>
</dbReference>
<dbReference type="RefSeq" id="WP_103973571.1">
    <property type="nucleotide sequence ID" value="NZ_PGFZ01000001.1"/>
</dbReference>
<dbReference type="SUPFAM" id="SSF56300">
    <property type="entry name" value="Metallo-dependent phosphatases"/>
    <property type="match status" value="1"/>
</dbReference>
<dbReference type="Gene3D" id="3.60.21.10">
    <property type="match status" value="1"/>
</dbReference>
<dbReference type="InterPro" id="IPR004843">
    <property type="entry name" value="Calcineurin-like_PHP"/>
</dbReference>
<dbReference type="Proteomes" id="UP000237423">
    <property type="component" value="Unassembled WGS sequence"/>
</dbReference>
<comment type="caution">
    <text evidence="3">The sequence shown here is derived from an EMBL/GenBank/DDBJ whole genome shotgun (WGS) entry which is preliminary data.</text>
</comment>
<dbReference type="InterPro" id="IPR050535">
    <property type="entry name" value="DNA_Repair-Maintenance_Comp"/>
</dbReference>
<dbReference type="AlphaFoldDB" id="A0A2S5CTH2"/>
<keyword evidence="3" id="KW-0540">Nuclease</keyword>
<dbReference type="GO" id="GO:0004527">
    <property type="term" value="F:exonuclease activity"/>
    <property type="evidence" value="ECO:0007669"/>
    <property type="project" value="UniProtKB-KW"/>
</dbReference>
<organism evidence="3 4">
    <name type="scientific">Methylovulum psychrotolerans</name>
    <dbReference type="NCBI Taxonomy" id="1704499"/>
    <lineage>
        <taxon>Bacteria</taxon>
        <taxon>Pseudomonadati</taxon>
        <taxon>Pseudomonadota</taxon>
        <taxon>Gammaproteobacteria</taxon>
        <taxon>Methylococcales</taxon>
        <taxon>Methylococcaceae</taxon>
        <taxon>Methylovulum</taxon>
    </lineage>
</organism>
<proteinExistence type="predicted"/>
<dbReference type="CDD" id="cd00840">
    <property type="entry name" value="MPP_Mre11_N"/>
    <property type="match status" value="1"/>
</dbReference>
<feature type="domain" description="Calcineurin-like phosphoesterase" evidence="2">
    <location>
        <begin position="1"/>
        <end position="196"/>
    </location>
</feature>
<evidence type="ECO:0000259" key="2">
    <source>
        <dbReference type="Pfam" id="PF00149"/>
    </source>
</evidence>
<gene>
    <name evidence="3" type="ORF">AADEFJLK_01140</name>
</gene>
<keyword evidence="1" id="KW-0378">Hydrolase</keyword>
<dbReference type="PIRSF" id="PIRSF033091">
    <property type="entry name" value="Pesterase_YhaO"/>
    <property type="match status" value="1"/>
</dbReference>
<name>A0A2S5CTH2_9GAMM</name>
<evidence type="ECO:0000313" key="3">
    <source>
        <dbReference type="EMBL" id="POZ54094.1"/>
    </source>
</evidence>
<protein>
    <submittedName>
        <fullName evidence="3">DNA repair exonuclease</fullName>
    </submittedName>
</protein>
<dbReference type="InterPro" id="IPR029052">
    <property type="entry name" value="Metallo-depent_PP-like"/>
</dbReference>
<accession>A0A2S5CTH2</accession>
<dbReference type="PANTHER" id="PTHR30337">
    <property type="entry name" value="COMPONENT OF ATP-DEPENDENT DSDNA EXONUCLEASE"/>
    <property type="match status" value="1"/>
</dbReference>
<sequence length="418" mass="45240">MKFIHAADIHLDSPLTGLSAYPDAPVEMLRTATRDAFTKLVSEAVEQQVDFMVIAGDLYDGTWKDHNTGIYFCKEMGRLKRAGIPVYLLFGNHDAESEMTKKLQLPDNVFTFDARKPTTFQLEGLKVALHGRSFKDKETVENLASGYPAPVPGVFNIGVLHTALEGSSAHANYAPCSLDELHAKGYQYWALGHVHEHQIWQGAATVVFPGNLQGRHIRETGPRGAVLVTVEDAEIAGIARLFVDVLRWYSLDVDVAGCNALAEVVVAIGQALEAVLADTPATIPAVIRVNVIGKTQAHGELFGLEGQLRAEVLALAAAIGAERIWIEKVKVNTAAVDDGAVLRARADALADLQDLFAAAETDPDFLKGLQEELLGLVNKAPLELQTAVPYFKDIRSGDLMGLVQDVRPGLVAHLAQAE</sequence>
<evidence type="ECO:0000313" key="4">
    <source>
        <dbReference type="Proteomes" id="UP000237423"/>
    </source>
</evidence>
<dbReference type="Pfam" id="PF00149">
    <property type="entry name" value="Metallophos"/>
    <property type="match status" value="1"/>
</dbReference>